<dbReference type="Pfam" id="PF10326">
    <property type="entry name" value="7TM_GPCR_Str"/>
    <property type="match status" value="1"/>
</dbReference>
<reference evidence="5" key="1">
    <citation type="submission" date="2016-11" db="UniProtKB">
        <authorList>
            <consortium name="WormBaseParasite"/>
        </authorList>
    </citation>
    <scope>IDENTIFICATION</scope>
</reference>
<dbReference type="PANTHER" id="PTHR22943">
    <property type="entry name" value="7-TRANSMEMBRANE DOMAIN RECEPTOR C.ELEGANS"/>
    <property type="match status" value="1"/>
</dbReference>
<feature type="signal peptide" evidence="3">
    <location>
        <begin position="1"/>
        <end position="16"/>
    </location>
</feature>
<dbReference type="Proteomes" id="UP000095282">
    <property type="component" value="Unplaced"/>
</dbReference>
<sequence>MIAFSLLFGLIWGVVAWDTMQPFPEADGMIRDRFGLEISEIAYVGMLIYIKDEYGNRKVHWPSVTGIGMQSFFIGISFILIFFFGFKCYRQTQRLVSTQSTASSNLQTQLFYALVLQTLIPTCLLHIPASFVYAVAFSDNSKELYGQLLSVFISLYPALDPLPNFFIIKSYRKAIKGWGKKIFQMVRRKPVTVATKVLLSSSLIDVSGPNKWIGGDRQSPKSGTPRSKGIDSPTRTASKPSRLETEPTSEQMDLY</sequence>
<dbReference type="eggNOG" id="ENOG502TG6U">
    <property type="taxonomic scope" value="Eukaryota"/>
</dbReference>
<dbReference type="PANTHER" id="PTHR22943:SF73">
    <property type="entry name" value="SEVEN TM RECEPTOR"/>
    <property type="match status" value="1"/>
</dbReference>
<feature type="chain" id="PRO_5009307367" evidence="3">
    <location>
        <begin position="17"/>
        <end position="255"/>
    </location>
</feature>
<evidence type="ECO:0000313" key="4">
    <source>
        <dbReference type="Proteomes" id="UP000095282"/>
    </source>
</evidence>
<evidence type="ECO:0000256" key="3">
    <source>
        <dbReference type="SAM" id="SignalP"/>
    </source>
</evidence>
<feature type="transmembrane region" description="Helical" evidence="2">
    <location>
        <begin position="67"/>
        <end position="89"/>
    </location>
</feature>
<proteinExistence type="predicted"/>
<evidence type="ECO:0000313" key="5">
    <source>
        <dbReference type="WBParaSite" id="Csp11.Scaffold572.g4323.t1"/>
    </source>
</evidence>
<dbReference type="WBParaSite" id="Csp11.Scaffold572.g4323.t1">
    <property type="protein sequence ID" value="Csp11.Scaffold572.g4323.t1"/>
    <property type="gene ID" value="Csp11.Scaffold572.g4323"/>
</dbReference>
<feature type="transmembrane region" description="Helical" evidence="2">
    <location>
        <begin position="110"/>
        <end position="136"/>
    </location>
</feature>
<organism evidence="4 5">
    <name type="scientific">Caenorhabditis tropicalis</name>
    <dbReference type="NCBI Taxonomy" id="1561998"/>
    <lineage>
        <taxon>Eukaryota</taxon>
        <taxon>Metazoa</taxon>
        <taxon>Ecdysozoa</taxon>
        <taxon>Nematoda</taxon>
        <taxon>Chromadorea</taxon>
        <taxon>Rhabditida</taxon>
        <taxon>Rhabditina</taxon>
        <taxon>Rhabditomorpha</taxon>
        <taxon>Rhabditoidea</taxon>
        <taxon>Rhabditidae</taxon>
        <taxon>Peloderinae</taxon>
        <taxon>Caenorhabditis</taxon>
    </lineage>
</organism>
<name>A0A1I7TBI6_9PELO</name>
<dbReference type="GO" id="GO:0042048">
    <property type="term" value="P:olfactory behavior"/>
    <property type="evidence" value="ECO:0007669"/>
    <property type="project" value="TreeGrafter"/>
</dbReference>
<keyword evidence="2" id="KW-1133">Transmembrane helix</keyword>
<accession>A0A1I7TBI6</accession>
<evidence type="ECO:0000256" key="2">
    <source>
        <dbReference type="SAM" id="Phobius"/>
    </source>
</evidence>
<dbReference type="AlphaFoldDB" id="A0A1I7TBI6"/>
<evidence type="ECO:0000256" key="1">
    <source>
        <dbReference type="SAM" id="MobiDB-lite"/>
    </source>
</evidence>
<keyword evidence="2" id="KW-0812">Transmembrane</keyword>
<dbReference type="SUPFAM" id="SSF81321">
    <property type="entry name" value="Family A G protein-coupled receptor-like"/>
    <property type="match status" value="1"/>
</dbReference>
<dbReference type="GO" id="GO:0038022">
    <property type="term" value="F:G protein-coupled olfactory receptor activity"/>
    <property type="evidence" value="ECO:0007669"/>
    <property type="project" value="TreeGrafter"/>
</dbReference>
<feature type="compositionally biased region" description="Polar residues" evidence="1">
    <location>
        <begin position="246"/>
        <end position="255"/>
    </location>
</feature>
<keyword evidence="2" id="KW-0472">Membrane</keyword>
<keyword evidence="3" id="KW-0732">Signal</keyword>
<feature type="region of interest" description="Disordered" evidence="1">
    <location>
        <begin position="210"/>
        <end position="255"/>
    </location>
</feature>
<feature type="transmembrane region" description="Helical" evidence="2">
    <location>
        <begin position="148"/>
        <end position="168"/>
    </location>
</feature>
<dbReference type="GO" id="GO:0005886">
    <property type="term" value="C:plasma membrane"/>
    <property type="evidence" value="ECO:0007669"/>
    <property type="project" value="TreeGrafter"/>
</dbReference>
<protein>
    <submittedName>
        <fullName evidence="5">G_PROTEIN_RECEP_F1_2 domain-containing protein</fullName>
    </submittedName>
</protein>
<keyword evidence="4" id="KW-1185">Reference proteome</keyword>
<dbReference type="InterPro" id="IPR019428">
    <property type="entry name" value="7TM_GPCR_serpentine_rcpt_Str"/>
</dbReference>